<accession>A0ABQ7HZ71</accession>
<dbReference type="InterPro" id="IPR050113">
    <property type="entry name" value="Ub_conjugating_enzyme"/>
</dbReference>
<keyword evidence="7" id="KW-1185">Reference proteome</keyword>
<keyword evidence="4" id="KW-0547">Nucleotide-binding</keyword>
<feature type="active site" description="Glycyl thioester intermediate" evidence="3">
    <location>
        <position position="98"/>
    </location>
</feature>
<evidence type="ECO:0000256" key="3">
    <source>
        <dbReference type="PROSITE-ProRule" id="PRU10133"/>
    </source>
</evidence>
<dbReference type="PROSITE" id="PS00183">
    <property type="entry name" value="UBC_1"/>
    <property type="match status" value="1"/>
</dbReference>
<evidence type="ECO:0000313" key="7">
    <source>
        <dbReference type="Proteomes" id="UP001516464"/>
    </source>
</evidence>
<evidence type="ECO:0000256" key="2">
    <source>
        <dbReference type="ARBA" id="ARBA00022786"/>
    </source>
</evidence>
<evidence type="ECO:0000259" key="5">
    <source>
        <dbReference type="PROSITE" id="PS50127"/>
    </source>
</evidence>
<gene>
    <name evidence="6" type="primary">ubc7</name>
    <name evidence="6" type="ORF">TCON_1333</name>
</gene>
<organism evidence="6 7">
    <name type="scientific">Astathelohania contejeani</name>
    <dbReference type="NCBI Taxonomy" id="164912"/>
    <lineage>
        <taxon>Eukaryota</taxon>
        <taxon>Fungi</taxon>
        <taxon>Fungi incertae sedis</taxon>
        <taxon>Microsporidia</taxon>
        <taxon>Astathelohaniidae</taxon>
        <taxon>Astathelohania</taxon>
    </lineage>
</organism>
<evidence type="ECO:0000313" key="6">
    <source>
        <dbReference type="EMBL" id="KAF7683455.1"/>
    </source>
</evidence>
<reference evidence="6 7" key="1">
    <citation type="submission" date="2019-01" db="EMBL/GenBank/DDBJ databases">
        <title>Genomes sequencing and comparative genomics of infectious freshwater microsporidia, Cucumispora dikerogammari and Thelohania contejeani.</title>
        <authorList>
            <person name="Cormier A."/>
            <person name="Giraud I."/>
            <person name="Wattier R."/>
            <person name="Teixeira M."/>
            <person name="Grandjean F."/>
            <person name="Rigaud T."/>
            <person name="Cordaux R."/>
        </authorList>
    </citation>
    <scope>NUCLEOTIDE SEQUENCE [LARGE SCALE GENOMIC DNA]</scope>
    <source>
        <strain evidence="6">T1</strain>
        <tissue evidence="6">Spores</tissue>
    </source>
</reference>
<dbReference type="Pfam" id="PF00179">
    <property type="entry name" value="UQ_con"/>
    <property type="match status" value="1"/>
</dbReference>
<proteinExistence type="inferred from homology"/>
<comment type="caution">
    <text evidence="6">The sequence shown here is derived from an EMBL/GenBank/DDBJ whole genome shotgun (WGS) entry which is preliminary data.</text>
</comment>
<dbReference type="PANTHER" id="PTHR24067">
    <property type="entry name" value="UBIQUITIN-CONJUGATING ENZYME E2"/>
    <property type="match status" value="1"/>
</dbReference>
<dbReference type="SMART" id="SM00212">
    <property type="entry name" value="UBCc"/>
    <property type="match status" value="1"/>
</dbReference>
<keyword evidence="2 4" id="KW-0833">Ubl conjugation pathway</keyword>
<dbReference type="PROSITE" id="PS50127">
    <property type="entry name" value="UBC_2"/>
    <property type="match status" value="1"/>
</dbReference>
<dbReference type="SUPFAM" id="SSF54495">
    <property type="entry name" value="UBC-like"/>
    <property type="match status" value="1"/>
</dbReference>
<dbReference type="Gene3D" id="3.10.110.10">
    <property type="entry name" value="Ubiquitin Conjugating Enzyme"/>
    <property type="match status" value="1"/>
</dbReference>
<evidence type="ECO:0000256" key="4">
    <source>
        <dbReference type="RuleBase" id="RU362109"/>
    </source>
</evidence>
<dbReference type="InterPro" id="IPR016135">
    <property type="entry name" value="UBQ-conjugating_enzyme/RWD"/>
</dbReference>
<comment type="similarity">
    <text evidence="4">Belongs to the ubiquitin-conjugating enzyme family.</text>
</comment>
<name>A0ABQ7HZ71_9MICR</name>
<protein>
    <submittedName>
        <fullName evidence="6">Ubiquitin-conjugating enzyme E2-18 kDa</fullName>
    </submittedName>
</protein>
<dbReference type="InterPro" id="IPR023313">
    <property type="entry name" value="UBQ-conjugating_AS"/>
</dbReference>
<dbReference type="InterPro" id="IPR000608">
    <property type="entry name" value="UBC"/>
</dbReference>
<sequence>MAIKNLSGMALKRLISEEKSLSKDEIENGFRAVPSVRNGKKEYNTWDIFIRGCPGTLYEGTVLHAIINFPPDYPINHPEMRFKSKMFHPNIYTDGRVCISILHPNDSDPSGYEKSDEKWTPVQGIRTIVLSVISVLNEPNIVSPANVDASKMFKNNIDEYNRVVKELAKAEFEHVKTITDFR</sequence>
<feature type="domain" description="UBC core" evidence="5">
    <location>
        <begin position="9"/>
        <end position="173"/>
    </location>
</feature>
<keyword evidence="4" id="KW-0067">ATP-binding</keyword>
<evidence type="ECO:0000256" key="1">
    <source>
        <dbReference type="ARBA" id="ARBA00022679"/>
    </source>
</evidence>
<keyword evidence="1" id="KW-0808">Transferase</keyword>
<dbReference type="EMBL" id="SBIQ01000085">
    <property type="protein sequence ID" value="KAF7683455.1"/>
    <property type="molecule type" value="Genomic_DNA"/>
</dbReference>
<dbReference type="Proteomes" id="UP001516464">
    <property type="component" value="Unassembled WGS sequence"/>
</dbReference>